<feature type="region of interest" description="Disordered" evidence="1">
    <location>
        <begin position="1"/>
        <end position="44"/>
    </location>
</feature>
<evidence type="ECO:0000313" key="3">
    <source>
        <dbReference type="EMBL" id="MEA5667359.1"/>
    </source>
</evidence>
<dbReference type="Gene3D" id="3.40.50.300">
    <property type="entry name" value="P-loop containing nucleotide triphosphate hydrolases"/>
    <property type="match status" value="1"/>
</dbReference>
<dbReference type="InterPro" id="IPR003593">
    <property type="entry name" value="AAA+_ATPase"/>
</dbReference>
<name>A0ABU5V1W7_9GAMM</name>
<dbReference type="SMART" id="SM00382">
    <property type="entry name" value="AAA"/>
    <property type="match status" value="1"/>
</dbReference>
<comment type="caution">
    <text evidence="3">The sequence shown here is derived from an EMBL/GenBank/DDBJ whole genome shotgun (WGS) entry which is preliminary data.</text>
</comment>
<dbReference type="InterPro" id="IPR011704">
    <property type="entry name" value="ATPase_dyneun-rel_AAA"/>
</dbReference>
<feature type="compositionally biased region" description="Basic and acidic residues" evidence="1">
    <location>
        <begin position="13"/>
        <end position="24"/>
    </location>
</feature>
<evidence type="ECO:0000313" key="4">
    <source>
        <dbReference type="Proteomes" id="UP001301653"/>
    </source>
</evidence>
<evidence type="ECO:0000256" key="1">
    <source>
        <dbReference type="SAM" id="MobiDB-lite"/>
    </source>
</evidence>
<dbReference type="EMBL" id="JAYFUH010000085">
    <property type="protein sequence ID" value="MEA5667359.1"/>
    <property type="molecule type" value="Genomic_DNA"/>
</dbReference>
<sequence>MNAPQPIQMKQSVEPDKRYSREELGIPAQGDPKASPADQPPSTESEITIDAISDEHPLWLSVSEAKMDGYGGVILSGPPGTGKSWYAQKIAARLAGSPDRIRSVQFHTGYQYEDFVQGWEPDGAGGFVRANRHLLTIAQAAKEDQENSYVLVIDEISRADVPRVLGEALTYLEMSLRDRPFYLASGEIAEIPGNLFIIATMNPWDISVDELDIALERRFAHIEVLPNAEELLGILDSNGADVETKELCRALFGLLQGSSNSMIHVGHAYFSRVKDDASLDRLWKFQIWPHIKRVTRLDPPEATRIETAWKARKANRPAVPGPADEVGSNKESE</sequence>
<dbReference type="InterPro" id="IPR027417">
    <property type="entry name" value="P-loop_NTPase"/>
</dbReference>
<protein>
    <submittedName>
        <fullName evidence="3">AAA family ATPase</fullName>
    </submittedName>
</protein>
<organism evidence="3 4">
    <name type="scientific">Stenotrophomonas capsici</name>
    <dbReference type="NCBI Taxonomy" id="3110230"/>
    <lineage>
        <taxon>Bacteria</taxon>
        <taxon>Pseudomonadati</taxon>
        <taxon>Pseudomonadota</taxon>
        <taxon>Gammaproteobacteria</taxon>
        <taxon>Lysobacterales</taxon>
        <taxon>Lysobacteraceae</taxon>
        <taxon>Stenotrophomonas</taxon>
    </lineage>
</organism>
<dbReference type="RefSeq" id="WP_323438404.1">
    <property type="nucleotide sequence ID" value="NZ_JAYFUH010000085.1"/>
</dbReference>
<dbReference type="PANTHER" id="PTHR37291">
    <property type="entry name" value="5-METHYLCYTOSINE-SPECIFIC RESTRICTION ENZYME B"/>
    <property type="match status" value="1"/>
</dbReference>
<accession>A0ABU5V1W7</accession>
<dbReference type="PANTHER" id="PTHR37291:SF1">
    <property type="entry name" value="TYPE IV METHYL-DIRECTED RESTRICTION ENZYME ECOKMCRB SUBUNIT"/>
    <property type="match status" value="1"/>
</dbReference>
<gene>
    <name evidence="3" type="ORF">VA603_07445</name>
</gene>
<proteinExistence type="predicted"/>
<dbReference type="SUPFAM" id="SSF52540">
    <property type="entry name" value="P-loop containing nucleoside triphosphate hydrolases"/>
    <property type="match status" value="1"/>
</dbReference>
<evidence type="ECO:0000259" key="2">
    <source>
        <dbReference type="SMART" id="SM00382"/>
    </source>
</evidence>
<feature type="domain" description="AAA+ ATPase" evidence="2">
    <location>
        <begin position="69"/>
        <end position="229"/>
    </location>
</feature>
<feature type="region of interest" description="Disordered" evidence="1">
    <location>
        <begin position="308"/>
        <end position="333"/>
    </location>
</feature>
<dbReference type="InterPro" id="IPR052934">
    <property type="entry name" value="Methyl-DNA_Rec/Restrict_Enz"/>
</dbReference>
<dbReference type="Proteomes" id="UP001301653">
    <property type="component" value="Unassembled WGS sequence"/>
</dbReference>
<dbReference type="CDD" id="cd00009">
    <property type="entry name" value="AAA"/>
    <property type="match status" value="1"/>
</dbReference>
<keyword evidence="4" id="KW-1185">Reference proteome</keyword>
<reference evidence="3 4" key="1">
    <citation type="submission" date="2023-12" db="EMBL/GenBank/DDBJ databases">
        <title>Stenotrophomonas guangdongensis sp. nov., isolated from wilted pepper plants (Capsicum annuum).</title>
        <authorList>
            <person name="Qiu M."/>
            <person name="Li Y."/>
            <person name="Liu Q."/>
            <person name="Zhang X."/>
            <person name="Huang Y."/>
            <person name="Guo R."/>
            <person name="Hu M."/>
            <person name="Zhou J."/>
            <person name="Zhou X."/>
        </authorList>
    </citation>
    <scope>NUCLEOTIDE SEQUENCE [LARGE SCALE GENOMIC DNA]</scope>
    <source>
        <strain evidence="3 4">MH1</strain>
    </source>
</reference>
<dbReference type="Pfam" id="PF07728">
    <property type="entry name" value="AAA_5"/>
    <property type="match status" value="1"/>
</dbReference>